<keyword evidence="5" id="KW-0067">ATP-binding</keyword>
<comment type="similarity">
    <text evidence="1">Belongs to the DNA2/NAM7 helicase family.</text>
</comment>
<keyword evidence="10" id="KW-1185">Reference proteome</keyword>
<organism evidence="9 10">
    <name type="scientific">Pseudolactococcus carnosus</name>
    <dbReference type="NCBI Taxonomy" id="2749961"/>
    <lineage>
        <taxon>Bacteria</taxon>
        <taxon>Bacillati</taxon>
        <taxon>Bacillota</taxon>
        <taxon>Bacilli</taxon>
        <taxon>Lactobacillales</taxon>
        <taxon>Streptococcaceae</taxon>
        <taxon>Pseudolactococcus</taxon>
    </lineage>
</organism>
<keyword evidence="6" id="KW-0175">Coiled coil</keyword>
<dbReference type="InterPro" id="IPR041679">
    <property type="entry name" value="DNA2/NAM7-like_C"/>
</dbReference>
<evidence type="ECO:0000256" key="4">
    <source>
        <dbReference type="ARBA" id="ARBA00022806"/>
    </source>
</evidence>
<dbReference type="PANTHER" id="PTHR43788">
    <property type="entry name" value="DNA2/NAM7 HELICASE FAMILY MEMBER"/>
    <property type="match status" value="1"/>
</dbReference>
<sequence>MSAYNRVIMGLISKLREILNFTPQKVIKTSDNFSNVLHALSYIDKLSESHLPKEIGKTKVIEFNSKRAVEINANYFSELFQQNDDMIFPVFFGIYESQVLVDQLKAYNHDASEKINEDKTLNFSVAFFFNNKLELEEEISVFVPANSMLLMQADLLIIEDESKKIEEEMYAIFNGLSSSLSFTEKLEKMNSIIQEKFGLKQKRLGHVFPFSPENMISLDDLILLHSFYSDDLKRALEDPNDNIKQFILGTSKNIDIDRYSNWHQSVMGTVLTPSSFLNARWPSKSEYALSTMQQFSVNYSRGWDKTLNSVKGDINSKVRTINGPPGSGKTTLLKDIFADLIVEQALKMTEFESPDDAFERINSFNITQDDNYPTVNWKMNSKLQGYGIVVASSNNAAVENISKELPRKVDLFQEELSEIDYFKTIYSENYGVEESEISGFFSVPGGKSGNAKKIEKALDQIQKTAYSSEQMNWGEVKACFLIQYNKVQKIKQEIETSRQEQKETGEEIQKFKDKGLNLQDPISVNNAVSLKESSEFQLAKLWFNNDFRTEQSRLFYEAIRVRKAFILSVSQSKKGKIIFQAINIWKNRSRVPDSEAIAIQNAFQIVQLIIPVISSTFASIQNFFKYLGKDSIDNLFIDEAGQALPIQAIGAIWRSKKILAVGDPLQIAPVQPIASYLLSLIAKAFAIDELYTSPNASVQALGDRACPIGTDLSTGWIGIPLWVHRRCLDPMFSISNRISYEEKMVQGAGNKVGAGYWFDVKGKTKLKQFVPEQLVILSNKIEKRLAYKAGKLGITLEDIYVISPFNAVASNVAAIECPKGVSDDIFKKWQKNNVGTVHKFQGKEAKVVFFVIGSDENSEGSIDWAVSTPNLLNVAATRAKNEFYIIGNEDLFSSKQSLDVAHEIFNSSTPDYEYEKLIDYLTSDNLEAPDVLDELVQSDELNLQAIKLWQSKNKDKVRLYIHSNDFRNGQVNFDFKTGEWIGIDDIDMIDRLEKQIASGGDFKSIAGFIKKYF</sequence>
<feature type="domain" description="DNA2/NAM7 helicase-like C-terminal" evidence="8">
    <location>
        <begin position="792"/>
        <end position="889"/>
    </location>
</feature>
<comment type="caution">
    <text evidence="9">The sequence shown here is derived from an EMBL/GenBank/DDBJ whole genome shotgun (WGS) entry which is preliminary data.</text>
</comment>
<reference evidence="9 10" key="1">
    <citation type="journal article" date="2022" name="Microbiol. Res.">
        <title>Comparative genome analysis, predicted lifestyle and antimicrobial strategies of Lactococcus carnosus and Lactococcus paracarnosus isolated from meat.</title>
        <authorList>
            <person name="Werum V."/>
            <person name="Ehrmann M."/>
            <person name="Vogel R."/>
            <person name="Hilgarth M."/>
        </authorList>
    </citation>
    <scope>NUCLEOTIDE SEQUENCE [LARGE SCALE GENOMIC DNA]</scope>
    <source>
        <strain evidence="9 10">TMW22177</strain>
    </source>
</reference>
<evidence type="ECO:0000313" key="10">
    <source>
        <dbReference type="Proteomes" id="UP001522450"/>
    </source>
</evidence>
<evidence type="ECO:0000259" key="8">
    <source>
        <dbReference type="Pfam" id="PF13087"/>
    </source>
</evidence>
<gene>
    <name evidence="9" type="ORF">GYN21_02985</name>
</gene>
<feature type="domain" description="DNA2/NAM7 helicase helicase" evidence="7">
    <location>
        <begin position="316"/>
        <end position="670"/>
    </location>
</feature>
<evidence type="ECO:0000256" key="1">
    <source>
        <dbReference type="ARBA" id="ARBA00007913"/>
    </source>
</evidence>
<evidence type="ECO:0000256" key="5">
    <source>
        <dbReference type="ARBA" id="ARBA00022840"/>
    </source>
</evidence>
<keyword evidence="3" id="KW-0378">Hydrolase</keyword>
<dbReference type="RefSeq" id="WP_244034296.1">
    <property type="nucleotide sequence ID" value="NZ_JAAECS010000002.1"/>
</dbReference>
<evidence type="ECO:0000256" key="3">
    <source>
        <dbReference type="ARBA" id="ARBA00022801"/>
    </source>
</evidence>
<dbReference type="InterPro" id="IPR041677">
    <property type="entry name" value="DNA2/NAM7_AAA_11"/>
</dbReference>
<dbReference type="SUPFAM" id="SSF52540">
    <property type="entry name" value="P-loop containing nucleoside triphosphate hydrolases"/>
    <property type="match status" value="2"/>
</dbReference>
<dbReference type="Gene3D" id="3.40.50.300">
    <property type="entry name" value="P-loop containing nucleotide triphosphate hydrolases"/>
    <property type="match status" value="2"/>
</dbReference>
<feature type="coiled-coil region" evidence="6">
    <location>
        <begin position="487"/>
        <end position="514"/>
    </location>
</feature>
<protein>
    <recommendedName>
        <fullName evidence="11">DNA2/NAM7 helicase-like C-terminal domain-containing protein</fullName>
    </recommendedName>
</protein>
<evidence type="ECO:0000313" key="9">
    <source>
        <dbReference type="EMBL" id="MCJ1989176.1"/>
    </source>
</evidence>
<keyword evidence="4" id="KW-0347">Helicase</keyword>
<dbReference type="Pfam" id="PF13087">
    <property type="entry name" value="AAA_12"/>
    <property type="match status" value="1"/>
</dbReference>
<dbReference type="EMBL" id="JAAECS010000002">
    <property type="protein sequence ID" value="MCJ1989176.1"/>
    <property type="molecule type" value="Genomic_DNA"/>
</dbReference>
<accession>A0ABT0AR55</accession>
<evidence type="ECO:0000256" key="6">
    <source>
        <dbReference type="SAM" id="Coils"/>
    </source>
</evidence>
<dbReference type="InterPro" id="IPR050534">
    <property type="entry name" value="Coronavir_polyprotein_1ab"/>
</dbReference>
<evidence type="ECO:0000256" key="2">
    <source>
        <dbReference type="ARBA" id="ARBA00022741"/>
    </source>
</evidence>
<keyword evidence="2" id="KW-0547">Nucleotide-binding</keyword>
<name>A0ABT0AR55_9LACT</name>
<evidence type="ECO:0008006" key="11">
    <source>
        <dbReference type="Google" id="ProtNLM"/>
    </source>
</evidence>
<evidence type="ECO:0000259" key="7">
    <source>
        <dbReference type="Pfam" id="PF13086"/>
    </source>
</evidence>
<dbReference type="Pfam" id="PF13086">
    <property type="entry name" value="AAA_11"/>
    <property type="match status" value="1"/>
</dbReference>
<dbReference type="Proteomes" id="UP001522450">
    <property type="component" value="Unassembled WGS sequence"/>
</dbReference>
<proteinExistence type="inferred from homology"/>
<dbReference type="PANTHER" id="PTHR43788:SF8">
    <property type="entry name" value="DNA-BINDING PROTEIN SMUBP-2"/>
    <property type="match status" value="1"/>
</dbReference>
<dbReference type="InterPro" id="IPR027417">
    <property type="entry name" value="P-loop_NTPase"/>
</dbReference>